<keyword evidence="2" id="KW-1185">Reference proteome</keyword>
<dbReference type="OrthoDB" id="411823at2759"/>
<proteinExistence type="predicted"/>
<dbReference type="EMBL" id="ASPP01023848">
    <property type="protein sequence ID" value="ETO09871.1"/>
    <property type="molecule type" value="Genomic_DNA"/>
</dbReference>
<name>X6M8D5_RETFI</name>
<accession>X6M8D5</accession>
<sequence length="197" mass="23200">RRKEEITNPEINKIVLFKNASIQGEIKETLEVLEFNVEKVERLKGLPMVKVTFSNTNDAKRAIQEKNICIGFNVAECEYFVNFKVDQDHISTNAKIIQSCVKRLFPQEEQKRQRCILLLILSDRNLQFQIAECQRFMKDLGKQNVPEIYWVKGYSDVQEDIVAKGARFRAEMDSTKSLDQRRKWHRHPKRFLRAINA</sequence>
<gene>
    <name evidence="1" type="ORF">RFI_27506</name>
</gene>
<feature type="non-terminal residue" evidence="1">
    <location>
        <position position="1"/>
    </location>
</feature>
<evidence type="ECO:0000313" key="1">
    <source>
        <dbReference type="EMBL" id="ETO09871.1"/>
    </source>
</evidence>
<dbReference type="AlphaFoldDB" id="X6M8D5"/>
<dbReference type="Proteomes" id="UP000023152">
    <property type="component" value="Unassembled WGS sequence"/>
</dbReference>
<evidence type="ECO:0000313" key="2">
    <source>
        <dbReference type="Proteomes" id="UP000023152"/>
    </source>
</evidence>
<reference evidence="1 2" key="1">
    <citation type="journal article" date="2013" name="Curr. Biol.">
        <title>The Genome of the Foraminiferan Reticulomyxa filosa.</title>
        <authorList>
            <person name="Glockner G."/>
            <person name="Hulsmann N."/>
            <person name="Schleicher M."/>
            <person name="Noegel A.A."/>
            <person name="Eichinger L."/>
            <person name="Gallinger C."/>
            <person name="Pawlowski J."/>
            <person name="Sierra R."/>
            <person name="Euteneuer U."/>
            <person name="Pillet L."/>
            <person name="Moustafa A."/>
            <person name="Platzer M."/>
            <person name="Groth M."/>
            <person name="Szafranski K."/>
            <person name="Schliwa M."/>
        </authorList>
    </citation>
    <scope>NUCLEOTIDE SEQUENCE [LARGE SCALE GENOMIC DNA]</scope>
</reference>
<organism evidence="1 2">
    <name type="scientific">Reticulomyxa filosa</name>
    <dbReference type="NCBI Taxonomy" id="46433"/>
    <lineage>
        <taxon>Eukaryota</taxon>
        <taxon>Sar</taxon>
        <taxon>Rhizaria</taxon>
        <taxon>Retaria</taxon>
        <taxon>Foraminifera</taxon>
        <taxon>Monothalamids</taxon>
        <taxon>Reticulomyxidae</taxon>
        <taxon>Reticulomyxa</taxon>
    </lineage>
</organism>
<comment type="caution">
    <text evidence="1">The sequence shown here is derived from an EMBL/GenBank/DDBJ whole genome shotgun (WGS) entry which is preliminary data.</text>
</comment>
<protein>
    <submittedName>
        <fullName evidence="1">Uncharacterized protein</fullName>
    </submittedName>
</protein>